<gene>
    <name evidence="3" type="ordered locus">AXX17_At3g20750</name>
</gene>
<dbReference type="PANTHER" id="PTHR12758">
    <property type="entry name" value="APOPTOSIS INHIBITOR 5-RELATED"/>
    <property type="match status" value="1"/>
</dbReference>
<sequence>MEKLKDFEKRLRESTEKSQNLKDYLGIIEFSKTSIETKELGADLIPRYFQFYTSHSNQAFDAYKDIIEAVDVNLTVRVQAIRKLPLFCKDAPELVSKIIDVLVQCLAIDQQEQHEAVHETFMSLFQQDTLSDLINKLPEPRKLDLLKALAEISHTQQL</sequence>
<dbReference type="EMBL" id="LUHQ01000003">
    <property type="protein sequence ID" value="OAP06038.1"/>
    <property type="molecule type" value="Genomic_DNA"/>
</dbReference>
<evidence type="ECO:0000313" key="3">
    <source>
        <dbReference type="EMBL" id="OAP06038.1"/>
    </source>
</evidence>
<accession>A0A178VJW9</accession>
<comment type="similarity">
    <text evidence="1">Belongs to the API5 family.</text>
</comment>
<dbReference type="PANTHER" id="PTHR12758:SF19">
    <property type="entry name" value="APOPTOSIS INHIBITOR 5"/>
    <property type="match status" value="1"/>
</dbReference>
<dbReference type="ExpressionAtlas" id="A0A178VJW9">
    <property type="expression patterns" value="baseline and differential"/>
</dbReference>
<dbReference type="InterPro" id="IPR016024">
    <property type="entry name" value="ARM-type_fold"/>
</dbReference>
<name>A0A178VJW9_ARATH</name>
<dbReference type="SUPFAM" id="SSF48371">
    <property type="entry name" value="ARM repeat"/>
    <property type="match status" value="1"/>
</dbReference>
<protein>
    <submittedName>
        <fullName evidence="3">Uncharacterized protein</fullName>
    </submittedName>
</protein>
<keyword evidence="2" id="KW-0053">Apoptosis</keyword>
<evidence type="ECO:0000256" key="2">
    <source>
        <dbReference type="ARBA" id="ARBA00022703"/>
    </source>
</evidence>
<proteinExistence type="inferred from homology"/>
<dbReference type="Pfam" id="PF05918">
    <property type="entry name" value="API5"/>
    <property type="match status" value="1"/>
</dbReference>
<organism evidence="3 4">
    <name type="scientific">Arabidopsis thaliana</name>
    <name type="common">Mouse-ear cress</name>
    <dbReference type="NCBI Taxonomy" id="3702"/>
    <lineage>
        <taxon>Eukaryota</taxon>
        <taxon>Viridiplantae</taxon>
        <taxon>Streptophyta</taxon>
        <taxon>Embryophyta</taxon>
        <taxon>Tracheophyta</taxon>
        <taxon>Spermatophyta</taxon>
        <taxon>Magnoliopsida</taxon>
        <taxon>eudicotyledons</taxon>
        <taxon>Gunneridae</taxon>
        <taxon>Pentapetalae</taxon>
        <taxon>rosids</taxon>
        <taxon>malvids</taxon>
        <taxon>Brassicales</taxon>
        <taxon>Brassicaceae</taxon>
        <taxon>Camelineae</taxon>
        <taxon>Arabidopsis</taxon>
    </lineage>
</organism>
<comment type="caution">
    <text evidence="3">The sequence shown here is derived from an EMBL/GenBank/DDBJ whole genome shotgun (WGS) entry which is preliminary data.</text>
</comment>
<evidence type="ECO:0000256" key="1">
    <source>
        <dbReference type="ARBA" id="ARBA00009515"/>
    </source>
</evidence>
<dbReference type="Proteomes" id="UP000078284">
    <property type="component" value="Chromosome 3"/>
</dbReference>
<dbReference type="AlphaFoldDB" id="A0A178VJW9"/>
<dbReference type="InterPro" id="IPR008383">
    <property type="entry name" value="API5"/>
</dbReference>
<evidence type="ECO:0000313" key="4">
    <source>
        <dbReference type="Proteomes" id="UP000078284"/>
    </source>
</evidence>
<reference evidence="4" key="1">
    <citation type="journal article" date="2016" name="Proc. Natl. Acad. Sci. U.S.A.">
        <title>Chromosome-level assembly of Arabidopsis thaliana Ler reveals the extent of translocation and inversion polymorphisms.</title>
        <authorList>
            <person name="Zapata L."/>
            <person name="Ding J."/>
            <person name="Willing E.M."/>
            <person name="Hartwig B."/>
            <person name="Bezdan D."/>
            <person name="Jiao W.B."/>
            <person name="Patel V."/>
            <person name="Velikkakam James G."/>
            <person name="Koornneef M."/>
            <person name="Ossowski S."/>
            <person name="Schneeberger K."/>
        </authorList>
    </citation>
    <scope>NUCLEOTIDE SEQUENCE [LARGE SCALE GENOMIC DNA]</scope>
    <source>
        <strain evidence="4">cv. Landsberg erecta</strain>
    </source>
</reference>